<dbReference type="Gene3D" id="3.40.630.30">
    <property type="match status" value="1"/>
</dbReference>
<accession>A0A0S7BPP8</accession>
<dbReference type="Pfam" id="PF13480">
    <property type="entry name" value="Acetyltransf_6"/>
    <property type="match status" value="1"/>
</dbReference>
<dbReference type="GO" id="GO:0016740">
    <property type="term" value="F:transferase activity"/>
    <property type="evidence" value="ECO:0007669"/>
    <property type="project" value="UniProtKB-KW"/>
</dbReference>
<evidence type="ECO:0000313" key="2">
    <source>
        <dbReference type="EMBL" id="GAP42380.1"/>
    </source>
</evidence>
<name>A0A0S7BPP8_9BACT</name>
<dbReference type="EMBL" id="DF968182">
    <property type="protein sequence ID" value="GAP42380.1"/>
    <property type="molecule type" value="Genomic_DNA"/>
</dbReference>
<dbReference type="Proteomes" id="UP000053091">
    <property type="component" value="Unassembled WGS sequence"/>
</dbReference>
<gene>
    <name evidence="2" type="ORF">TBC1_11509</name>
</gene>
<dbReference type="AlphaFoldDB" id="A0A0S7BPP8"/>
<evidence type="ECO:0000259" key="1">
    <source>
        <dbReference type="Pfam" id="PF13480"/>
    </source>
</evidence>
<dbReference type="InterPro" id="IPR016181">
    <property type="entry name" value="Acyl_CoA_acyltransferase"/>
</dbReference>
<dbReference type="PANTHER" id="PTHR36174:SF1">
    <property type="entry name" value="LIPID II:GLYCINE GLYCYLTRANSFERASE"/>
    <property type="match status" value="1"/>
</dbReference>
<sequence length="348" mass="39881">MKAWITEQPDNNILETWEKWCTDNAPVHFFQHPAFAKLVISSGLYRHGLAVALEDGQSWSAVLSYVILHEHGRAFRRLTTRTLVYGGPVFAIGLSENEKSAAVATLLNILNSHLKNRCLYIQFRNFSDHTPFEKIFASFGYRFTDRLNLLKPIEDPARAFQALSPSRRRQVRLSRANGLIVRPAQSIEEIDHFYAMLQELYRDKVRKPLPPPELFRQFFLLSQIRSCGRMLIAEYQGRLAGGIVAPLTPGGSIFEWYVCGLDKAYRPLGIYPSVALTWAAMEAGIEAGCHTFDFMGMGVPYKPYGVRDFKARFGGNWVNHGRWLRINHPLSYRLVEIAYNLMRRLKKV</sequence>
<dbReference type="PANTHER" id="PTHR36174">
    <property type="entry name" value="LIPID II:GLYCINE GLYCYLTRANSFERASE"/>
    <property type="match status" value="1"/>
</dbReference>
<dbReference type="InterPro" id="IPR050644">
    <property type="entry name" value="PG_Glycine_Bridge_Synth"/>
</dbReference>
<dbReference type="RefSeq" id="WP_062038028.1">
    <property type="nucleotide sequence ID" value="NZ_DF968182.1"/>
</dbReference>
<dbReference type="OrthoDB" id="934591at2"/>
<dbReference type="SUPFAM" id="SSF55729">
    <property type="entry name" value="Acyl-CoA N-acyltransferases (Nat)"/>
    <property type="match status" value="1"/>
</dbReference>
<evidence type="ECO:0000313" key="3">
    <source>
        <dbReference type="Proteomes" id="UP000053091"/>
    </source>
</evidence>
<feature type="domain" description="BioF2-like acetyltransferase" evidence="1">
    <location>
        <begin position="167"/>
        <end position="302"/>
    </location>
</feature>
<protein>
    <submittedName>
        <fullName evidence="2">Protein containing acetyltransferase (GNAT) domain</fullName>
    </submittedName>
</protein>
<dbReference type="InterPro" id="IPR038740">
    <property type="entry name" value="BioF2-like_GNAT_dom"/>
</dbReference>
<organism evidence="2">
    <name type="scientific">Lentimicrobium saccharophilum</name>
    <dbReference type="NCBI Taxonomy" id="1678841"/>
    <lineage>
        <taxon>Bacteria</taxon>
        <taxon>Pseudomonadati</taxon>
        <taxon>Bacteroidota</taxon>
        <taxon>Bacteroidia</taxon>
        <taxon>Bacteroidales</taxon>
        <taxon>Lentimicrobiaceae</taxon>
        <taxon>Lentimicrobium</taxon>
    </lineage>
</organism>
<keyword evidence="3" id="KW-1185">Reference proteome</keyword>
<reference evidence="2" key="1">
    <citation type="journal article" date="2015" name="Genome Announc.">
        <title>Draft Genome Sequence of Bacteroidales Strain TBC1, a Novel Isolate from a Methanogenic Wastewater Treatment System.</title>
        <authorList>
            <person name="Tourlousse D.M."/>
            <person name="Matsuura N."/>
            <person name="Sun L."/>
            <person name="Toyonaga M."/>
            <person name="Kuroda K."/>
            <person name="Ohashi A."/>
            <person name="Cruz R."/>
            <person name="Yamaguchi T."/>
            <person name="Sekiguchi Y."/>
        </authorList>
    </citation>
    <scope>NUCLEOTIDE SEQUENCE [LARGE SCALE GENOMIC DNA]</scope>
    <source>
        <strain evidence="2">TBC1</strain>
    </source>
</reference>
<keyword evidence="2" id="KW-0808">Transferase</keyword>
<dbReference type="STRING" id="1678841.TBC1_11509"/>
<proteinExistence type="predicted"/>